<dbReference type="PANTHER" id="PTHR47074:SF73">
    <property type="entry name" value="OS04G0448401 PROTEIN"/>
    <property type="match status" value="1"/>
</dbReference>
<sequence>GSAAAVCRDDAGNYLGSSSLVIEGQTDPATLEAIACREALALAEDLLLHDFIISSDCKQVVEDINRGNQGRYGSVITEIRLRLLNFDCNFIFEGRATNGEAHSLAKHSLSLGLGRHTWLLSSHDPNCIPLHMDY</sequence>
<organism evidence="2 3">
    <name type="scientific">Triticum urartu</name>
    <name type="common">Red wild einkorn</name>
    <name type="synonym">Crithodium urartu</name>
    <dbReference type="NCBI Taxonomy" id="4572"/>
    <lineage>
        <taxon>Eukaryota</taxon>
        <taxon>Viridiplantae</taxon>
        <taxon>Streptophyta</taxon>
        <taxon>Embryophyta</taxon>
        <taxon>Tracheophyta</taxon>
        <taxon>Spermatophyta</taxon>
        <taxon>Magnoliopsida</taxon>
        <taxon>Liliopsida</taxon>
        <taxon>Poales</taxon>
        <taxon>Poaceae</taxon>
        <taxon>BOP clade</taxon>
        <taxon>Pooideae</taxon>
        <taxon>Triticodae</taxon>
        <taxon>Triticeae</taxon>
        <taxon>Triticinae</taxon>
        <taxon>Triticum</taxon>
    </lineage>
</organism>
<dbReference type="InterPro" id="IPR044730">
    <property type="entry name" value="RNase_H-like_dom_plant"/>
</dbReference>
<dbReference type="Pfam" id="PF13456">
    <property type="entry name" value="RVT_3"/>
    <property type="match status" value="1"/>
</dbReference>
<keyword evidence="3" id="KW-1185">Reference proteome</keyword>
<reference evidence="3" key="1">
    <citation type="journal article" date="2013" name="Nature">
        <title>Draft genome of the wheat A-genome progenitor Triticum urartu.</title>
        <authorList>
            <person name="Ling H.Q."/>
            <person name="Zhao S."/>
            <person name="Liu D."/>
            <person name="Wang J."/>
            <person name="Sun H."/>
            <person name="Zhang C."/>
            <person name="Fan H."/>
            <person name="Li D."/>
            <person name="Dong L."/>
            <person name="Tao Y."/>
            <person name="Gao C."/>
            <person name="Wu H."/>
            <person name="Li Y."/>
            <person name="Cui Y."/>
            <person name="Guo X."/>
            <person name="Zheng S."/>
            <person name="Wang B."/>
            <person name="Yu K."/>
            <person name="Liang Q."/>
            <person name="Yang W."/>
            <person name="Lou X."/>
            <person name="Chen J."/>
            <person name="Feng M."/>
            <person name="Jian J."/>
            <person name="Zhang X."/>
            <person name="Luo G."/>
            <person name="Jiang Y."/>
            <person name="Liu J."/>
            <person name="Wang Z."/>
            <person name="Sha Y."/>
            <person name="Zhang B."/>
            <person name="Wu H."/>
            <person name="Tang D."/>
            <person name="Shen Q."/>
            <person name="Xue P."/>
            <person name="Zou S."/>
            <person name="Wang X."/>
            <person name="Liu X."/>
            <person name="Wang F."/>
            <person name="Yang Y."/>
            <person name="An X."/>
            <person name="Dong Z."/>
            <person name="Zhang K."/>
            <person name="Zhang X."/>
            <person name="Luo M.C."/>
            <person name="Dvorak J."/>
            <person name="Tong Y."/>
            <person name="Wang J."/>
            <person name="Yang H."/>
            <person name="Li Z."/>
            <person name="Wang D."/>
            <person name="Zhang A."/>
            <person name="Wang J."/>
        </authorList>
    </citation>
    <scope>NUCLEOTIDE SEQUENCE</scope>
    <source>
        <strain evidence="3">cv. G1812</strain>
    </source>
</reference>
<evidence type="ECO:0000259" key="1">
    <source>
        <dbReference type="Pfam" id="PF13456"/>
    </source>
</evidence>
<name>A0A8R7U541_TRIUA</name>
<dbReference type="GO" id="GO:0004523">
    <property type="term" value="F:RNA-DNA hybrid ribonuclease activity"/>
    <property type="evidence" value="ECO:0007669"/>
    <property type="project" value="InterPro"/>
</dbReference>
<dbReference type="InterPro" id="IPR052929">
    <property type="entry name" value="RNase_H-like_EbsB-rel"/>
</dbReference>
<dbReference type="InterPro" id="IPR012337">
    <property type="entry name" value="RNaseH-like_sf"/>
</dbReference>
<dbReference type="EnsemblPlants" id="TuG1812G0400000587.01.T01">
    <property type="protein sequence ID" value="TuG1812G0400000587.01.T01.cds473491"/>
    <property type="gene ID" value="TuG1812G0400000587.01"/>
</dbReference>
<reference evidence="2" key="2">
    <citation type="submission" date="2018-03" db="EMBL/GenBank/DDBJ databases">
        <title>The Triticum urartu genome reveals the dynamic nature of wheat genome evolution.</title>
        <authorList>
            <person name="Ling H."/>
            <person name="Ma B."/>
            <person name="Shi X."/>
            <person name="Liu H."/>
            <person name="Dong L."/>
            <person name="Sun H."/>
            <person name="Cao Y."/>
            <person name="Gao Q."/>
            <person name="Zheng S."/>
            <person name="Li Y."/>
            <person name="Yu Y."/>
            <person name="Du H."/>
            <person name="Qi M."/>
            <person name="Li Y."/>
            <person name="Yu H."/>
            <person name="Cui Y."/>
            <person name="Wang N."/>
            <person name="Chen C."/>
            <person name="Wu H."/>
            <person name="Zhao Y."/>
            <person name="Zhang J."/>
            <person name="Li Y."/>
            <person name="Zhou W."/>
            <person name="Zhang B."/>
            <person name="Hu W."/>
            <person name="Eijk M."/>
            <person name="Tang J."/>
            <person name="Witsenboer H."/>
            <person name="Zhao S."/>
            <person name="Li Z."/>
            <person name="Zhang A."/>
            <person name="Wang D."/>
            <person name="Liang C."/>
        </authorList>
    </citation>
    <scope>NUCLEOTIDE SEQUENCE [LARGE SCALE GENOMIC DNA]</scope>
    <source>
        <strain evidence="2">cv. G1812</strain>
    </source>
</reference>
<protein>
    <recommendedName>
        <fullName evidence="1">RNase H type-1 domain-containing protein</fullName>
    </recommendedName>
</protein>
<dbReference type="Proteomes" id="UP000015106">
    <property type="component" value="Chromosome 4"/>
</dbReference>
<feature type="domain" description="RNase H type-1" evidence="1">
    <location>
        <begin position="1"/>
        <end position="107"/>
    </location>
</feature>
<dbReference type="GO" id="GO:0003676">
    <property type="term" value="F:nucleic acid binding"/>
    <property type="evidence" value="ECO:0007669"/>
    <property type="project" value="InterPro"/>
</dbReference>
<dbReference type="Gene3D" id="3.30.420.10">
    <property type="entry name" value="Ribonuclease H-like superfamily/Ribonuclease H"/>
    <property type="match status" value="1"/>
</dbReference>
<evidence type="ECO:0000313" key="3">
    <source>
        <dbReference type="Proteomes" id="UP000015106"/>
    </source>
</evidence>
<reference evidence="2" key="3">
    <citation type="submission" date="2022-06" db="UniProtKB">
        <authorList>
            <consortium name="EnsemblPlants"/>
        </authorList>
    </citation>
    <scope>IDENTIFICATION</scope>
</reference>
<dbReference type="CDD" id="cd06222">
    <property type="entry name" value="RNase_H_like"/>
    <property type="match status" value="1"/>
</dbReference>
<dbReference type="Gramene" id="TuG1812G0400000587.01.T01">
    <property type="protein sequence ID" value="TuG1812G0400000587.01.T01.cds473491"/>
    <property type="gene ID" value="TuG1812G0400000587.01"/>
</dbReference>
<dbReference type="InterPro" id="IPR036397">
    <property type="entry name" value="RNaseH_sf"/>
</dbReference>
<proteinExistence type="predicted"/>
<dbReference type="SUPFAM" id="SSF53098">
    <property type="entry name" value="Ribonuclease H-like"/>
    <property type="match status" value="1"/>
</dbReference>
<dbReference type="AlphaFoldDB" id="A0A8R7U541"/>
<accession>A0A8R7U541</accession>
<dbReference type="PANTHER" id="PTHR47074">
    <property type="entry name" value="BNAC02G40300D PROTEIN"/>
    <property type="match status" value="1"/>
</dbReference>
<evidence type="ECO:0000313" key="2">
    <source>
        <dbReference type="EnsemblPlants" id="TuG1812G0400000587.01.T01.cds473491"/>
    </source>
</evidence>
<dbReference type="InterPro" id="IPR002156">
    <property type="entry name" value="RNaseH_domain"/>
</dbReference>